<name>A0AAD1DUE4_CHRID</name>
<evidence type="ECO:0000313" key="3">
    <source>
        <dbReference type="Proteomes" id="UP000269015"/>
    </source>
</evidence>
<dbReference type="Gene3D" id="2.180.10.10">
    <property type="entry name" value="RHS repeat-associated core"/>
    <property type="match status" value="1"/>
</dbReference>
<accession>A0AAD1DUE4</accession>
<evidence type="ECO:0000313" key="2">
    <source>
        <dbReference type="EMBL" id="AZB16738.1"/>
    </source>
</evidence>
<dbReference type="AlphaFoldDB" id="A0AAD1DUE4"/>
<protein>
    <submittedName>
        <fullName evidence="2">RHS repeat-associated core domain-containing protein</fullName>
    </submittedName>
</protein>
<proteinExistence type="predicted"/>
<sequence length="808" mass="92025">MSYSLHAQLTQEENYIQSKTYLDYNGTVASKISETVQYFDGLGRPKQVVNVKASPLEKDVVTHIEYDQFGRQVKDYLPFPQSGTQNGAIYTSPLGNASSVYGGEKIYSEKVLENSPLDRIQQQIQVGNDWTGKPVKFDYDANIAGEVYNFVTSTTFQNGATLSTVKVSENNSVSSDGYYNANTLYKSTVTDEDGNKTIEFKNGQGQTLLVRKNGAIQNVDTYYVYNEYNQLAFVISPKAMGLLIDNGLADSEFVPDPILSDLCYQYRYDGRGRLVEKKLPGKGWEYMVYDKADRLILTQDANLRNQEQWLFTKYDQFGRIAYTGIMPGTTRTSMQNQIGNQIITETQTSIGFSKSGRIAYYTNTYLSDLTTLLSINYYDTYPRDTRKFPPAKILDQFVINFDAASNGGISTQGLPTASYVKNIEDDKWTMNYIYYDTKGRVIGTHSSNHLGGYTRKESKLDFAGVAQQMITQHKRLDTDTERVITENFEYDAQNRLKKHWHRVDSNPQELLAENTYNELSQLSNKKVGNNLQSIDYAYNIRGWMTKINDPSNLNGKLFGYALKYQNPVYSNVSTGKYNGNISEIDWVSADNGTVKRYNYQFDGLDRLKNGIYSEPNTTIPQNNYYNETLSYDVNGNIQTLKRNRFVQNLGVQLMDNLSYTYTGNRLNTVTDASGNYGGYPIGGNTIKYDANGNMINHLDKGISSIKYNYLNLPNYIKFNRDYVPHDDTIAYKSNTKYLYNAGGIKLRKTYIYGSGRGNLTETIEKTDYLDGFQYDNDVLSFVPTTEGYYDFKKNTYIYNYTDQLGNIR</sequence>
<feature type="domain" description="DUF6443" evidence="1">
    <location>
        <begin position="19"/>
        <end position="138"/>
    </location>
</feature>
<dbReference type="Proteomes" id="UP000269015">
    <property type="component" value="Chromosome"/>
</dbReference>
<evidence type="ECO:0000259" key="1">
    <source>
        <dbReference type="Pfam" id="PF20041"/>
    </source>
</evidence>
<gene>
    <name evidence="2" type="ORF">EG352_02595</name>
</gene>
<reference evidence="2 3" key="1">
    <citation type="submission" date="2018-11" db="EMBL/GenBank/DDBJ databases">
        <title>Proposal to divide the Flavobacteriaceae and reorganize its genera based on Amino Acid Identity values calculated from whole genome sequences.</title>
        <authorList>
            <person name="Nicholson A.C."/>
            <person name="Gulvik C.A."/>
            <person name="Whitney A.M."/>
            <person name="Humrighouse B.W."/>
            <person name="Bell M."/>
            <person name="Holmes B."/>
            <person name="Steigerwalt A.G."/>
            <person name="Villarma A."/>
            <person name="Sheth M."/>
            <person name="Batra D."/>
            <person name="Pryor J."/>
            <person name="Bernardet J.-F."/>
            <person name="Hugo C."/>
            <person name="Kampfer P."/>
            <person name="Newman J."/>
            <person name="McQuiston J.R."/>
        </authorList>
    </citation>
    <scope>NUCLEOTIDE SEQUENCE [LARGE SCALE GENOMIC DNA]</scope>
    <source>
        <strain evidence="2 3">H5559</strain>
    </source>
</reference>
<organism evidence="2 3">
    <name type="scientific">Chryseobacterium indologenes</name>
    <name type="common">Flavobacterium indologenes</name>
    <dbReference type="NCBI Taxonomy" id="253"/>
    <lineage>
        <taxon>Bacteria</taxon>
        <taxon>Pseudomonadati</taxon>
        <taxon>Bacteroidota</taxon>
        <taxon>Flavobacteriia</taxon>
        <taxon>Flavobacteriales</taxon>
        <taxon>Weeksellaceae</taxon>
        <taxon>Chryseobacterium group</taxon>
        <taxon>Chryseobacterium</taxon>
    </lineage>
</organism>
<dbReference type="InterPro" id="IPR045619">
    <property type="entry name" value="DUF6443"/>
</dbReference>
<dbReference type="Pfam" id="PF20041">
    <property type="entry name" value="DUF6443"/>
    <property type="match status" value="1"/>
</dbReference>
<dbReference type="EMBL" id="CP033930">
    <property type="protein sequence ID" value="AZB16738.1"/>
    <property type="molecule type" value="Genomic_DNA"/>
</dbReference>